<evidence type="ECO:0000256" key="4">
    <source>
        <dbReference type="ARBA" id="ARBA00022967"/>
    </source>
</evidence>
<dbReference type="Gene3D" id="3.40.50.300">
    <property type="entry name" value="P-loop containing nucleotide triphosphate hydrolases"/>
    <property type="match status" value="1"/>
</dbReference>
<dbReference type="PROSITE" id="PS50893">
    <property type="entry name" value="ABC_TRANSPORTER_2"/>
    <property type="match status" value="1"/>
</dbReference>
<dbReference type="EMBL" id="JACIBS010000001">
    <property type="protein sequence ID" value="MBB3661175.1"/>
    <property type="molecule type" value="Genomic_DNA"/>
</dbReference>
<keyword evidence="1" id="KW-0813">Transport</keyword>
<evidence type="ECO:0000256" key="3">
    <source>
        <dbReference type="ARBA" id="ARBA00022840"/>
    </source>
</evidence>
<evidence type="ECO:0000259" key="5">
    <source>
        <dbReference type="PROSITE" id="PS50893"/>
    </source>
</evidence>
<evidence type="ECO:0000313" key="6">
    <source>
        <dbReference type="EMBL" id="MBB3661175.1"/>
    </source>
</evidence>
<dbReference type="InterPro" id="IPR003593">
    <property type="entry name" value="AAA+_ATPase"/>
</dbReference>
<keyword evidence="7" id="KW-1185">Reference proteome</keyword>
<dbReference type="PANTHER" id="PTHR42794">
    <property type="entry name" value="HEMIN IMPORT ATP-BINDING PROTEIN HMUV"/>
    <property type="match status" value="1"/>
</dbReference>
<dbReference type="PANTHER" id="PTHR42794:SF1">
    <property type="entry name" value="HEMIN IMPORT ATP-BINDING PROTEIN HMUV"/>
    <property type="match status" value="1"/>
</dbReference>
<dbReference type="InterPro" id="IPR003439">
    <property type="entry name" value="ABC_transporter-like_ATP-bd"/>
</dbReference>
<sequence length="267" mass="28311">MTGTPPPTALSLHDVGAGYGAEPVVQHVSLEARRGRWLAIVGPNGAGKSTVLKAVAGLVPRQGTVLLDGTDTATLPRKELARRVGYAPQNPALPERLTVTDYVLLGRAPHLGTLARESASDMSIVEDALARLDLHDMAGRRLGTLSGGEAQRAVLARVLVQRTPLLLLDEPTTGLDIGHAQTLLERLDHLRREDGTTVVTTLHDLTVAAQYADELVLLDRGGVVAAGPPSQVLTTERLREHYAADVEVLTTADGHPVVVPVRPAAVR</sequence>
<dbReference type="InterPro" id="IPR017871">
    <property type="entry name" value="ABC_transporter-like_CS"/>
</dbReference>
<reference evidence="6 7" key="1">
    <citation type="submission" date="2020-08" db="EMBL/GenBank/DDBJ databases">
        <title>Sequencing the genomes of 1000 actinobacteria strains.</title>
        <authorList>
            <person name="Klenk H.-P."/>
        </authorList>
    </citation>
    <scope>NUCLEOTIDE SEQUENCE [LARGE SCALE GENOMIC DNA]</scope>
    <source>
        <strain evidence="6 7">DSM 45267</strain>
    </source>
</reference>
<dbReference type="AlphaFoldDB" id="A0A839XMN3"/>
<proteinExistence type="predicted"/>
<accession>A0A839XMN3</accession>
<protein>
    <submittedName>
        <fullName evidence="6">Iron complex transport system ATP-binding protein</fullName>
    </submittedName>
</protein>
<dbReference type="RefSeq" id="WP_183778081.1">
    <property type="nucleotide sequence ID" value="NZ_JACIBS010000001.1"/>
</dbReference>
<dbReference type="GO" id="GO:0016887">
    <property type="term" value="F:ATP hydrolysis activity"/>
    <property type="evidence" value="ECO:0007669"/>
    <property type="project" value="InterPro"/>
</dbReference>
<dbReference type="InterPro" id="IPR027417">
    <property type="entry name" value="P-loop_NTPase"/>
</dbReference>
<dbReference type="SUPFAM" id="SSF52540">
    <property type="entry name" value="P-loop containing nucleoside triphosphate hydrolases"/>
    <property type="match status" value="1"/>
</dbReference>
<evidence type="ECO:0000313" key="7">
    <source>
        <dbReference type="Proteomes" id="UP000564573"/>
    </source>
</evidence>
<organism evidence="6 7">
    <name type="scientific">Prauserella sediminis</name>
    <dbReference type="NCBI Taxonomy" id="577680"/>
    <lineage>
        <taxon>Bacteria</taxon>
        <taxon>Bacillati</taxon>
        <taxon>Actinomycetota</taxon>
        <taxon>Actinomycetes</taxon>
        <taxon>Pseudonocardiales</taxon>
        <taxon>Pseudonocardiaceae</taxon>
        <taxon>Prauserella</taxon>
        <taxon>Prauserella salsuginis group</taxon>
    </lineage>
</organism>
<keyword evidence="4" id="KW-1278">Translocase</keyword>
<gene>
    <name evidence="6" type="ORF">FB384_000079</name>
</gene>
<dbReference type="SMART" id="SM00382">
    <property type="entry name" value="AAA"/>
    <property type="match status" value="1"/>
</dbReference>
<dbReference type="GO" id="GO:0005524">
    <property type="term" value="F:ATP binding"/>
    <property type="evidence" value="ECO:0007669"/>
    <property type="project" value="UniProtKB-KW"/>
</dbReference>
<keyword evidence="2" id="KW-0547">Nucleotide-binding</keyword>
<keyword evidence="3 6" id="KW-0067">ATP-binding</keyword>
<dbReference type="Pfam" id="PF00005">
    <property type="entry name" value="ABC_tran"/>
    <property type="match status" value="1"/>
</dbReference>
<dbReference type="FunFam" id="3.40.50.300:FF:000134">
    <property type="entry name" value="Iron-enterobactin ABC transporter ATP-binding protein"/>
    <property type="match status" value="1"/>
</dbReference>
<dbReference type="Proteomes" id="UP000564573">
    <property type="component" value="Unassembled WGS sequence"/>
</dbReference>
<dbReference type="CDD" id="cd03214">
    <property type="entry name" value="ABC_Iron-Siderophores_B12_Hemin"/>
    <property type="match status" value="1"/>
</dbReference>
<name>A0A839XMN3_9PSEU</name>
<feature type="domain" description="ABC transporter" evidence="5">
    <location>
        <begin position="10"/>
        <end position="245"/>
    </location>
</feature>
<evidence type="ECO:0000256" key="1">
    <source>
        <dbReference type="ARBA" id="ARBA00022448"/>
    </source>
</evidence>
<comment type="caution">
    <text evidence="6">The sequence shown here is derived from an EMBL/GenBank/DDBJ whole genome shotgun (WGS) entry which is preliminary data.</text>
</comment>
<dbReference type="PROSITE" id="PS00211">
    <property type="entry name" value="ABC_TRANSPORTER_1"/>
    <property type="match status" value="1"/>
</dbReference>
<evidence type="ECO:0000256" key="2">
    <source>
        <dbReference type="ARBA" id="ARBA00022741"/>
    </source>
</evidence>